<accession>A0A7S1TLL8</accession>
<dbReference type="Pfam" id="PF06695">
    <property type="entry name" value="Sm_multidrug_ex"/>
    <property type="match status" value="1"/>
</dbReference>
<name>A0A7S1TLL8_9RHOD</name>
<feature type="transmembrane region" description="Helical" evidence="2">
    <location>
        <begin position="220"/>
        <end position="240"/>
    </location>
</feature>
<keyword evidence="2" id="KW-0472">Membrane</keyword>
<dbReference type="PANTHER" id="PTHR36007">
    <property type="entry name" value="TRANSPORT PROTEIN-RELATED"/>
    <property type="match status" value="1"/>
</dbReference>
<evidence type="ECO:0008006" key="5">
    <source>
        <dbReference type="Google" id="ProtNLM"/>
    </source>
</evidence>
<feature type="chain" id="PRO_5031008930" description="Small multi-drug export protein" evidence="3">
    <location>
        <begin position="20"/>
        <end position="327"/>
    </location>
</feature>
<dbReference type="InterPro" id="IPR009577">
    <property type="entry name" value="Sm_multidrug_ex"/>
</dbReference>
<proteinExistence type="predicted"/>
<feature type="compositionally biased region" description="Polar residues" evidence="1">
    <location>
        <begin position="311"/>
        <end position="327"/>
    </location>
</feature>
<keyword evidence="2" id="KW-1133">Transmembrane helix</keyword>
<gene>
    <name evidence="4" type="ORF">EAUS1353_LOCUS1477</name>
</gene>
<keyword evidence="3" id="KW-0732">Signal</keyword>
<dbReference type="AlphaFoldDB" id="A0A7S1TLL8"/>
<dbReference type="PANTHER" id="PTHR36007:SF2">
    <property type="entry name" value="TRANSPORT PROTEIN-RELATED"/>
    <property type="match status" value="1"/>
</dbReference>
<reference evidence="4" key="1">
    <citation type="submission" date="2021-01" db="EMBL/GenBank/DDBJ databases">
        <authorList>
            <person name="Corre E."/>
            <person name="Pelletier E."/>
            <person name="Niang G."/>
            <person name="Scheremetjew M."/>
            <person name="Finn R."/>
            <person name="Kale V."/>
            <person name="Holt S."/>
            <person name="Cochrane G."/>
            <person name="Meng A."/>
            <person name="Brown T."/>
            <person name="Cohen L."/>
        </authorList>
    </citation>
    <scope>NUCLEOTIDE SEQUENCE</scope>
    <source>
        <strain evidence="4">CCMP3124</strain>
    </source>
</reference>
<sequence>MREIAFVLLRWSTALSVSAKAGARDARERRTRAPTMRSRVQSTWLPMQMRMDGDRTCSCERDVTHRGCLYKGREQAMHRSRVSNLMVTTSVVACLLMFAASVCTAHATDHNAVVAASSAGNHIGHRIANALRSLGFHDVIVLAVLSALPVVELRGGIPVGFWMGNMHPLQILVICIIGNCFPIALLMVCLRSRLIERILAPFLDRARSHIGDLSQKRSPLAALAVFVGVPFPGTGAWTGAFIAHVLALPLLPSFLAICAGVCMSGLIMTALCLLGLYGAIAAAVVVFGAALVWLTRAVSASPETRLDDSAAPNSSISAVDSAASESA</sequence>
<dbReference type="EMBL" id="HBGI01002263">
    <property type="protein sequence ID" value="CAD9239739.1"/>
    <property type="molecule type" value="Transcribed_RNA"/>
</dbReference>
<keyword evidence="2" id="KW-0812">Transmembrane</keyword>
<feature type="transmembrane region" description="Helical" evidence="2">
    <location>
        <begin position="246"/>
        <end position="267"/>
    </location>
</feature>
<feature type="region of interest" description="Disordered" evidence="1">
    <location>
        <begin position="305"/>
        <end position="327"/>
    </location>
</feature>
<evidence type="ECO:0000256" key="2">
    <source>
        <dbReference type="SAM" id="Phobius"/>
    </source>
</evidence>
<feature type="transmembrane region" description="Helical" evidence="2">
    <location>
        <begin position="274"/>
        <end position="294"/>
    </location>
</feature>
<organism evidence="4">
    <name type="scientific">Erythrolobus australicus</name>
    <dbReference type="NCBI Taxonomy" id="1077150"/>
    <lineage>
        <taxon>Eukaryota</taxon>
        <taxon>Rhodophyta</taxon>
        <taxon>Bangiophyceae</taxon>
        <taxon>Porphyridiales</taxon>
        <taxon>Porphyridiaceae</taxon>
        <taxon>Erythrolobus</taxon>
    </lineage>
</organism>
<feature type="transmembrane region" description="Helical" evidence="2">
    <location>
        <begin position="171"/>
        <end position="190"/>
    </location>
</feature>
<evidence type="ECO:0000256" key="3">
    <source>
        <dbReference type="SAM" id="SignalP"/>
    </source>
</evidence>
<feature type="signal peptide" evidence="3">
    <location>
        <begin position="1"/>
        <end position="19"/>
    </location>
</feature>
<evidence type="ECO:0000313" key="4">
    <source>
        <dbReference type="EMBL" id="CAD9239739.1"/>
    </source>
</evidence>
<feature type="transmembrane region" description="Helical" evidence="2">
    <location>
        <begin position="85"/>
        <end position="108"/>
    </location>
</feature>
<protein>
    <recommendedName>
        <fullName evidence="5">Small multi-drug export protein</fullName>
    </recommendedName>
</protein>
<evidence type="ECO:0000256" key="1">
    <source>
        <dbReference type="SAM" id="MobiDB-lite"/>
    </source>
</evidence>